<dbReference type="AlphaFoldDB" id="A0C338"/>
<dbReference type="InParanoid" id="A0C338"/>
<evidence type="ECO:0000313" key="2">
    <source>
        <dbReference type="Proteomes" id="UP000000600"/>
    </source>
</evidence>
<dbReference type="KEGG" id="ptm:GSPATT00034683001"/>
<dbReference type="RefSeq" id="XP_001432602.1">
    <property type="nucleotide sequence ID" value="XM_001432565.1"/>
</dbReference>
<reference evidence="1 2" key="1">
    <citation type="journal article" date="2006" name="Nature">
        <title>Global trends of whole-genome duplications revealed by the ciliate Paramecium tetraurelia.</title>
        <authorList>
            <consortium name="Genoscope"/>
            <person name="Aury J.-M."/>
            <person name="Jaillon O."/>
            <person name="Duret L."/>
            <person name="Noel B."/>
            <person name="Jubin C."/>
            <person name="Porcel B.M."/>
            <person name="Segurens B."/>
            <person name="Daubin V."/>
            <person name="Anthouard V."/>
            <person name="Aiach N."/>
            <person name="Arnaiz O."/>
            <person name="Billaut A."/>
            <person name="Beisson J."/>
            <person name="Blanc I."/>
            <person name="Bouhouche K."/>
            <person name="Camara F."/>
            <person name="Duharcourt S."/>
            <person name="Guigo R."/>
            <person name="Gogendeau D."/>
            <person name="Katinka M."/>
            <person name="Keller A.-M."/>
            <person name="Kissmehl R."/>
            <person name="Klotz C."/>
            <person name="Koll F."/>
            <person name="Le Moue A."/>
            <person name="Lepere C."/>
            <person name="Malinsky S."/>
            <person name="Nowacki M."/>
            <person name="Nowak J.K."/>
            <person name="Plattner H."/>
            <person name="Poulain J."/>
            <person name="Ruiz F."/>
            <person name="Serrano V."/>
            <person name="Zagulski M."/>
            <person name="Dessen P."/>
            <person name="Betermier M."/>
            <person name="Weissenbach J."/>
            <person name="Scarpelli C."/>
            <person name="Schachter V."/>
            <person name="Sperling L."/>
            <person name="Meyer E."/>
            <person name="Cohen J."/>
            <person name="Wincker P."/>
        </authorList>
    </citation>
    <scope>NUCLEOTIDE SEQUENCE [LARGE SCALE GENOMIC DNA]</scope>
    <source>
        <strain evidence="1 2">Stock d4-2</strain>
    </source>
</reference>
<dbReference type="GeneID" id="5018387"/>
<name>A0C338_PARTE</name>
<dbReference type="Proteomes" id="UP000000600">
    <property type="component" value="Unassembled WGS sequence"/>
</dbReference>
<keyword evidence="2" id="KW-1185">Reference proteome</keyword>
<sequence>MEQTFKEQLSNIEAQARKFEECKIAFTFQIHKNFTIGVSCKNQLQSLYLLNLGKFKNQS</sequence>
<evidence type="ECO:0000313" key="1">
    <source>
        <dbReference type="EMBL" id="CAK65205.1"/>
    </source>
</evidence>
<proteinExistence type="predicted"/>
<gene>
    <name evidence="1" type="ORF">GSPATT00034683001</name>
</gene>
<protein>
    <submittedName>
        <fullName evidence="1">Uncharacterized protein</fullName>
    </submittedName>
</protein>
<dbReference type="HOGENOM" id="CLU_2965799_0_0_1"/>
<dbReference type="EMBL" id="CT868037">
    <property type="protein sequence ID" value="CAK65205.1"/>
    <property type="molecule type" value="Genomic_DNA"/>
</dbReference>
<accession>A0C338</accession>
<organism evidence="1 2">
    <name type="scientific">Paramecium tetraurelia</name>
    <dbReference type="NCBI Taxonomy" id="5888"/>
    <lineage>
        <taxon>Eukaryota</taxon>
        <taxon>Sar</taxon>
        <taxon>Alveolata</taxon>
        <taxon>Ciliophora</taxon>
        <taxon>Intramacronucleata</taxon>
        <taxon>Oligohymenophorea</taxon>
        <taxon>Peniculida</taxon>
        <taxon>Parameciidae</taxon>
        <taxon>Paramecium</taxon>
    </lineage>
</organism>